<dbReference type="eggNOG" id="ENOG502SV7G">
    <property type="taxonomic scope" value="Eukaryota"/>
</dbReference>
<dbReference type="KEGG" id="gtr:GLOTRDRAFT_93124"/>
<feature type="compositionally biased region" description="Basic and acidic residues" evidence="1">
    <location>
        <begin position="67"/>
        <end position="83"/>
    </location>
</feature>
<evidence type="ECO:0008006" key="4">
    <source>
        <dbReference type="Google" id="ProtNLM"/>
    </source>
</evidence>
<dbReference type="RefSeq" id="XP_007865577.1">
    <property type="nucleotide sequence ID" value="XM_007867386.1"/>
</dbReference>
<evidence type="ECO:0000313" key="2">
    <source>
        <dbReference type="EMBL" id="EPQ55489.1"/>
    </source>
</evidence>
<feature type="region of interest" description="Disordered" evidence="1">
    <location>
        <begin position="1"/>
        <end position="33"/>
    </location>
</feature>
<proteinExistence type="predicted"/>
<dbReference type="Proteomes" id="UP000030669">
    <property type="component" value="Unassembled WGS sequence"/>
</dbReference>
<dbReference type="Gene3D" id="3.80.10.10">
    <property type="entry name" value="Ribonuclease Inhibitor"/>
    <property type="match status" value="1"/>
</dbReference>
<dbReference type="SUPFAM" id="SSF52047">
    <property type="entry name" value="RNI-like"/>
    <property type="match status" value="1"/>
</dbReference>
<dbReference type="EMBL" id="KB469301">
    <property type="protein sequence ID" value="EPQ55489.1"/>
    <property type="molecule type" value="Genomic_DNA"/>
</dbReference>
<reference evidence="2 3" key="1">
    <citation type="journal article" date="2012" name="Science">
        <title>The Paleozoic origin of enzymatic lignin decomposition reconstructed from 31 fungal genomes.</title>
        <authorList>
            <person name="Floudas D."/>
            <person name="Binder M."/>
            <person name="Riley R."/>
            <person name="Barry K."/>
            <person name="Blanchette R.A."/>
            <person name="Henrissat B."/>
            <person name="Martinez A.T."/>
            <person name="Otillar R."/>
            <person name="Spatafora J.W."/>
            <person name="Yadav J.S."/>
            <person name="Aerts A."/>
            <person name="Benoit I."/>
            <person name="Boyd A."/>
            <person name="Carlson A."/>
            <person name="Copeland A."/>
            <person name="Coutinho P.M."/>
            <person name="de Vries R.P."/>
            <person name="Ferreira P."/>
            <person name="Findley K."/>
            <person name="Foster B."/>
            <person name="Gaskell J."/>
            <person name="Glotzer D."/>
            <person name="Gorecki P."/>
            <person name="Heitman J."/>
            <person name="Hesse C."/>
            <person name="Hori C."/>
            <person name="Igarashi K."/>
            <person name="Jurgens J.A."/>
            <person name="Kallen N."/>
            <person name="Kersten P."/>
            <person name="Kohler A."/>
            <person name="Kuees U."/>
            <person name="Kumar T.K.A."/>
            <person name="Kuo A."/>
            <person name="LaButti K."/>
            <person name="Larrondo L.F."/>
            <person name="Lindquist E."/>
            <person name="Ling A."/>
            <person name="Lombard V."/>
            <person name="Lucas S."/>
            <person name="Lundell T."/>
            <person name="Martin R."/>
            <person name="McLaughlin D.J."/>
            <person name="Morgenstern I."/>
            <person name="Morin E."/>
            <person name="Murat C."/>
            <person name="Nagy L.G."/>
            <person name="Nolan M."/>
            <person name="Ohm R.A."/>
            <person name="Patyshakuliyeva A."/>
            <person name="Rokas A."/>
            <person name="Ruiz-Duenas F.J."/>
            <person name="Sabat G."/>
            <person name="Salamov A."/>
            <person name="Samejima M."/>
            <person name="Schmutz J."/>
            <person name="Slot J.C."/>
            <person name="St John F."/>
            <person name="Stenlid J."/>
            <person name="Sun H."/>
            <person name="Sun S."/>
            <person name="Syed K."/>
            <person name="Tsang A."/>
            <person name="Wiebenga A."/>
            <person name="Young D."/>
            <person name="Pisabarro A."/>
            <person name="Eastwood D.C."/>
            <person name="Martin F."/>
            <person name="Cullen D."/>
            <person name="Grigoriev I.V."/>
            <person name="Hibbett D.S."/>
        </authorList>
    </citation>
    <scope>NUCLEOTIDE SEQUENCE [LARGE SCALE GENOMIC DNA]</scope>
    <source>
        <strain evidence="2 3">ATCC 11539</strain>
    </source>
</reference>
<sequence length="1305" mass="143873">MSWPSKPASRPKARKNRTKGAPRPRARVHLARQLGWRERARAYRARTKNDSERRRWITAGGGAETGMDGRDASGRNGRFERGQRRAMTTGTCDAGNSEVVGRGVDDRRRAPSTRGIRRSTRVLLGACTLHKGAEGARDGANKRCDACVQLGCQEARALGTAARAPRDEAGRALGSEIARNCRWFSPGAGQARQREGDIDRWGEKQPARDGGMSCIATTPRREKAGDERIGSDEMRTKGRAGIEAGLESTIIAHPSTGSRSSPSLWPLAIPVRAHFDTPAHAAASAFRYRSSAHRPPLLVARIGRTPDDSGRPGIKLRPEVSDTLRGAVMRAAPLAGLARHWDGVCTSLSSWFPARVHVPSRKCRTRAPANKHPASRRALMQPSLPSRGTTLHVMPTFCSTHRENARLLRVSRRPESSANSERGIDDLARVAKPARAPRLDVKGAFPGGRSPMIIIPSPRICITPSFNLPLDESAYTCAARPPASCSGGWHPVTHNSHAASSQPRAFTSPAPPDERLPGCSLGWGLGRVPVEFYTICAYHTFLQVPAARGPSASCELADFLQSLDHSKVAYLHTHRQCCLPLRGPLDSSTVNLLGQHTRRGVSLRRYERSSRSISTSLPINESFKSMTRTRWIWKVDTENHSREHTWAFVIDARVEGGAGPSAFTKGGHDHPAEWTIGYAIDASSTLEGKTYVSFPTLYKDGSLSLAAEVNVGGLAHSLDVESSPVAEYSARHPQPRRSTYQNIGPGGHLVSSNRAVRLEGYGLSQTEVSPTAFLQLCLETSIRLRQRQRLDETSVSHEIPARVGLDISDIGPGRNLRSLSLTCKTIHGVAVDELWKTLDSFVPLLKCLPDDAWHVDPESGLISVCRPLLPTDWARFQYYAPRVRSLFVGTDISAETLHDMCTYGRQYYEDLLPNLRKLSVSFSNVPFLACLQPLLNPDLRSLEFNDCGCKSLPTLSGLGDLLSLATPELNNLVLEMPSVKRMKTRYLYRRGALFSSPSPLQQLKTFAWDLPLTPADVIHLAMLPQLVDICLDLPANILDVQTLGATWSGCSAFPALRLLDVRGQTFSHCTMFLRFLGKHSLRAVILHAYNTSGDQEPIEIAEALKTLRENSCDPCLLESLAVRGQHHSPLRDALDYVLPFNTIRNLFVFRNMEYLLLDIPTTVDGDNDDLDELAQAWPRLFELQLGDYPDANDTRFTLRGLTSLARYCPSLSSLTIAINADLEHDNADLDGTWEDLGIGEDLYHLELAASSLRRPLPVARLLCRMFPNLRSVTGGGNRAAREVLEKYISEHWKTREEEEDADEAA</sequence>
<evidence type="ECO:0000313" key="3">
    <source>
        <dbReference type="Proteomes" id="UP000030669"/>
    </source>
</evidence>
<keyword evidence="3" id="KW-1185">Reference proteome</keyword>
<protein>
    <recommendedName>
        <fullName evidence="4">F-box domain-containing protein</fullName>
    </recommendedName>
</protein>
<feature type="region of interest" description="Disordered" evidence="1">
    <location>
        <begin position="188"/>
        <end position="215"/>
    </location>
</feature>
<dbReference type="GeneID" id="19309442"/>
<dbReference type="OrthoDB" id="3543113at2759"/>
<feature type="region of interest" description="Disordered" evidence="1">
    <location>
        <begin position="727"/>
        <end position="746"/>
    </location>
</feature>
<dbReference type="InterPro" id="IPR032675">
    <property type="entry name" value="LRR_dom_sf"/>
</dbReference>
<feature type="compositionally biased region" description="Basic residues" evidence="1">
    <location>
        <begin position="9"/>
        <end position="30"/>
    </location>
</feature>
<feature type="compositionally biased region" description="Basic and acidic residues" evidence="1">
    <location>
        <begin position="192"/>
        <end position="207"/>
    </location>
</feature>
<gene>
    <name evidence="2" type="ORF">GLOTRDRAFT_93124</name>
</gene>
<name>S7RRD8_GLOTA</name>
<dbReference type="HOGENOM" id="CLU_261156_0_0_1"/>
<organism evidence="2 3">
    <name type="scientific">Gloeophyllum trabeum (strain ATCC 11539 / FP-39264 / Madison 617)</name>
    <name type="common">Brown rot fungus</name>
    <dbReference type="NCBI Taxonomy" id="670483"/>
    <lineage>
        <taxon>Eukaryota</taxon>
        <taxon>Fungi</taxon>
        <taxon>Dikarya</taxon>
        <taxon>Basidiomycota</taxon>
        <taxon>Agaricomycotina</taxon>
        <taxon>Agaricomycetes</taxon>
        <taxon>Gloeophyllales</taxon>
        <taxon>Gloeophyllaceae</taxon>
        <taxon>Gloeophyllum</taxon>
    </lineage>
</organism>
<evidence type="ECO:0000256" key="1">
    <source>
        <dbReference type="SAM" id="MobiDB-lite"/>
    </source>
</evidence>
<feature type="region of interest" description="Disordered" evidence="1">
    <location>
        <begin position="60"/>
        <end position="99"/>
    </location>
</feature>
<accession>S7RRD8</accession>